<feature type="region of interest" description="Disordered" evidence="1">
    <location>
        <begin position="453"/>
        <end position="484"/>
    </location>
</feature>
<dbReference type="Pfam" id="PF17612">
    <property type="entry name" value="DUF5507"/>
    <property type="match status" value="1"/>
</dbReference>
<dbReference type="PROSITE" id="PS51257">
    <property type="entry name" value="PROKAR_LIPOPROTEIN"/>
    <property type="match status" value="1"/>
</dbReference>
<organism evidence="4 5">
    <name type="scientific">Escherichia coli</name>
    <dbReference type="NCBI Taxonomy" id="562"/>
    <lineage>
        <taxon>Bacteria</taxon>
        <taxon>Pseudomonadati</taxon>
        <taxon>Pseudomonadota</taxon>
        <taxon>Gammaproteobacteria</taxon>
        <taxon>Enterobacterales</taxon>
        <taxon>Enterobacteriaceae</taxon>
        <taxon>Escherichia</taxon>
    </lineage>
</organism>
<evidence type="ECO:0000259" key="2">
    <source>
        <dbReference type="Pfam" id="PF17612"/>
    </source>
</evidence>
<dbReference type="InterPro" id="IPR020227">
    <property type="entry name" value="DUF5507"/>
</dbReference>
<evidence type="ECO:0000313" key="4">
    <source>
        <dbReference type="EMBL" id="STF40938.1"/>
    </source>
</evidence>
<feature type="domain" description="YpjCB-like C-terminal" evidence="3">
    <location>
        <begin position="234"/>
        <end position="484"/>
    </location>
</feature>
<sequence length="484" mass="54646">MLVSKSNGHNVNTVLGSGSCNENNSSNPMELLAYSIINLICKEAASGMYRGALETLQKIMSECIYQEGNAFVIMGAGEQLKRIKYDVDENNLKVFNVHFDNNEELVTDGEPDVVCLSKQEWENLLIKLKPEIKENVFSENNKLSRENNVDQYVQSAKRNEQALFNNIIKSDFHVASLQPGRTRSVISETPPNDCMESHNLYENHTDKVSTVTKNSQQVKGHYGDKLKEMQLFLNQMSNALQQDSSLLESKEHTIDIQEKTNKFVQHFQRVLFDKNGRSSEFLLNFYECCYKFLPRAQPQDKIDSYNSALQAFSIFCSSTLTHNNVGFNFKLFPEVKLSGGDLETVFKYKNGNFVWEIARIKITLPKEEGGLYNLGGLDFKGCFFSGQNFSNYDIKYVNWGTSLFDVDTPCIFNTPANNESYEKSLKPVSENGLNGVLSDRNKKIKMITGVAPFDGISSMDDDFDDSSSEDEPVENSPVVTSPLV</sequence>
<accession>A0A376L9G2</accession>
<dbReference type="AlphaFoldDB" id="A0A376L9G2"/>
<proteinExistence type="predicted"/>
<feature type="compositionally biased region" description="Acidic residues" evidence="1">
    <location>
        <begin position="459"/>
        <end position="473"/>
    </location>
</feature>
<evidence type="ECO:0008006" key="6">
    <source>
        <dbReference type="Google" id="ProtNLM"/>
    </source>
</evidence>
<evidence type="ECO:0000259" key="3">
    <source>
        <dbReference type="Pfam" id="PF17621"/>
    </source>
</evidence>
<evidence type="ECO:0000313" key="5">
    <source>
        <dbReference type="Proteomes" id="UP000254877"/>
    </source>
</evidence>
<dbReference type="Proteomes" id="UP000254877">
    <property type="component" value="Unassembled WGS sequence"/>
</dbReference>
<gene>
    <name evidence="4" type="ORF">NCTC7928_01519</name>
</gene>
<dbReference type="EMBL" id="UGAB01000002">
    <property type="protein sequence ID" value="STF40938.1"/>
    <property type="molecule type" value="Genomic_DNA"/>
</dbReference>
<feature type="domain" description="YpjCB-like N-terminal" evidence="2">
    <location>
        <begin position="1"/>
        <end position="160"/>
    </location>
</feature>
<evidence type="ECO:0000256" key="1">
    <source>
        <dbReference type="SAM" id="MobiDB-lite"/>
    </source>
</evidence>
<dbReference type="InterPro" id="IPR035124">
    <property type="entry name" value="DUF5508"/>
</dbReference>
<name>A0A376L9G2_ECOLX</name>
<dbReference type="RefSeq" id="WP_128430372.1">
    <property type="nucleotide sequence ID" value="NZ_JADNFZ010000075.1"/>
</dbReference>
<protein>
    <recommendedName>
        <fullName evidence="6">DUF5507 domain-containing protein</fullName>
    </recommendedName>
</protein>
<dbReference type="Pfam" id="PF17621">
    <property type="entry name" value="DUF5508"/>
    <property type="match status" value="1"/>
</dbReference>
<reference evidence="4 5" key="1">
    <citation type="submission" date="2018-06" db="EMBL/GenBank/DDBJ databases">
        <authorList>
            <consortium name="Pathogen Informatics"/>
            <person name="Doyle S."/>
        </authorList>
    </citation>
    <scope>NUCLEOTIDE SEQUENCE [LARGE SCALE GENOMIC DNA]</scope>
    <source>
        <strain evidence="4 5">NCTC7928</strain>
    </source>
</reference>